<dbReference type="PANTHER" id="PTHR30086">
    <property type="entry name" value="ARGININE EXPORTER PROTEIN ARGO"/>
    <property type="match status" value="1"/>
</dbReference>
<comment type="subcellular location">
    <subcellularLocation>
        <location evidence="1">Cell membrane</location>
        <topology evidence="1">Multi-pass membrane protein</topology>
    </subcellularLocation>
</comment>
<evidence type="ECO:0000256" key="3">
    <source>
        <dbReference type="ARBA" id="ARBA00022692"/>
    </source>
</evidence>
<proteinExistence type="predicted"/>
<dbReference type="PANTHER" id="PTHR30086:SF20">
    <property type="entry name" value="ARGININE EXPORTER PROTEIN ARGO-RELATED"/>
    <property type="match status" value="1"/>
</dbReference>
<organism evidence="7 8">
    <name type="scientific">Photobacterium atrarenae</name>
    <dbReference type="NCBI Taxonomy" id="865757"/>
    <lineage>
        <taxon>Bacteria</taxon>
        <taxon>Pseudomonadati</taxon>
        <taxon>Pseudomonadota</taxon>
        <taxon>Gammaproteobacteria</taxon>
        <taxon>Vibrionales</taxon>
        <taxon>Vibrionaceae</taxon>
        <taxon>Photobacterium</taxon>
    </lineage>
</organism>
<feature type="transmembrane region" description="Helical" evidence="6">
    <location>
        <begin position="140"/>
        <end position="162"/>
    </location>
</feature>
<keyword evidence="3 6" id="KW-0812">Transmembrane</keyword>
<dbReference type="RefSeq" id="WP_255390914.1">
    <property type="nucleotide sequence ID" value="NZ_CP101509.1"/>
</dbReference>
<evidence type="ECO:0000256" key="4">
    <source>
        <dbReference type="ARBA" id="ARBA00022989"/>
    </source>
</evidence>
<dbReference type="InterPro" id="IPR001123">
    <property type="entry name" value="LeuE-type"/>
</dbReference>
<sequence>MEALWEIMPAMSVFAFVMAITPGPNNFLLASSGAQFGMKRSIRHLLGIRLGIIVLIGLCASGVGAAMVQHPGLYQALRYLGLGYMLWLAGKLVLSRPANAAASAVGPLSLKQATLFQLGNIKAWMACLALVSSYSLPELYWLSVLMILLVFTTFGLMANSLWAYVGYGMRSLLDSPKKQQGFNVMLALLTVGSLVPAFLD</sequence>
<feature type="transmembrane region" description="Helical" evidence="6">
    <location>
        <begin position="46"/>
        <end position="70"/>
    </location>
</feature>
<reference evidence="7" key="1">
    <citation type="submission" date="2022-07" db="EMBL/GenBank/DDBJ databases">
        <title>Genome sequencing of Photobacterium atrarenae GJH2-4.</title>
        <authorList>
            <person name="Park S.-J."/>
        </authorList>
    </citation>
    <scope>NUCLEOTIDE SEQUENCE</scope>
    <source>
        <strain evidence="7">GJH2-4</strain>
    </source>
</reference>
<dbReference type="EMBL" id="CP101509">
    <property type="protein sequence ID" value="UTV29596.1"/>
    <property type="molecule type" value="Genomic_DNA"/>
</dbReference>
<evidence type="ECO:0000313" key="8">
    <source>
        <dbReference type="Proteomes" id="UP001057998"/>
    </source>
</evidence>
<protein>
    <submittedName>
        <fullName evidence="7">LysE family translocator</fullName>
    </submittedName>
</protein>
<evidence type="ECO:0000256" key="6">
    <source>
        <dbReference type="SAM" id="Phobius"/>
    </source>
</evidence>
<evidence type="ECO:0000313" key="7">
    <source>
        <dbReference type="EMBL" id="UTV29596.1"/>
    </source>
</evidence>
<feature type="transmembrane region" description="Helical" evidence="6">
    <location>
        <begin position="182"/>
        <end position="199"/>
    </location>
</feature>
<keyword evidence="8" id="KW-1185">Reference proteome</keyword>
<dbReference type="Proteomes" id="UP001057998">
    <property type="component" value="Chromosome 2"/>
</dbReference>
<accession>A0ABY5GKC4</accession>
<gene>
    <name evidence="7" type="ORF">NNL38_21520</name>
</gene>
<evidence type="ECO:0000256" key="2">
    <source>
        <dbReference type="ARBA" id="ARBA00022475"/>
    </source>
</evidence>
<name>A0ABY5GKC4_9GAMM</name>
<keyword evidence="4 6" id="KW-1133">Transmembrane helix</keyword>
<feature type="transmembrane region" description="Helical" evidence="6">
    <location>
        <begin position="12"/>
        <end position="34"/>
    </location>
</feature>
<evidence type="ECO:0000256" key="5">
    <source>
        <dbReference type="ARBA" id="ARBA00023136"/>
    </source>
</evidence>
<dbReference type="Pfam" id="PF01810">
    <property type="entry name" value="LysE"/>
    <property type="match status" value="1"/>
</dbReference>
<keyword evidence="2" id="KW-1003">Cell membrane</keyword>
<keyword evidence="5 6" id="KW-0472">Membrane</keyword>
<evidence type="ECO:0000256" key="1">
    <source>
        <dbReference type="ARBA" id="ARBA00004651"/>
    </source>
</evidence>